<gene>
    <name evidence="4" type="ORF">EV384_4560</name>
</gene>
<organism evidence="4 5">
    <name type="scientific">Micromonospora kangleipakensis</name>
    <dbReference type="NCBI Taxonomy" id="1077942"/>
    <lineage>
        <taxon>Bacteria</taxon>
        <taxon>Bacillati</taxon>
        <taxon>Actinomycetota</taxon>
        <taxon>Actinomycetes</taxon>
        <taxon>Micromonosporales</taxon>
        <taxon>Micromonosporaceae</taxon>
        <taxon>Micromonospora</taxon>
    </lineage>
</organism>
<evidence type="ECO:0000313" key="5">
    <source>
        <dbReference type="Proteomes" id="UP000294114"/>
    </source>
</evidence>
<dbReference type="InterPro" id="IPR015590">
    <property type="entry name" value="Aldehyde_DH_dom"/>
</dbReference>
<proteinExistence type="inferred from homology"/>
<feature type="domain" description="Aldehyde dehydrogenase" evidence="3">
    <location>
        <begin position="190"/>
        <end position="358"/>
    </location>
</feature>
<dbReference type="InterPro" id="IPR016161">
    <property type="entry name" value="Ald_DH/histidinol_DH"/>
</dbReference>
<dbReference type="EMBL" id="SHLD01000001">
    <property type="protein sequence ID" value="RZU75975.1"/>
    <property type="molecule type" value="Genomic_DNA"/>
</dbReference>
<comment type="caution">
    <text evidence="4">The sequence shown here is derived from an EMBL/GenBank/DDBJ whole genome shotgun (WGS) entry which is preliminary data.</text>
</comment>
<dbReference type="GO" id="GO:0016620">
    <property type="term" value="F:oxidoreductase activity, acting on the aldehyde or oxo group of donors, NAD or NADP as acceptor"/>
    <property type="evidence" value="ECO:0007669"/>
    <property type="project" value="InterPro"/>
</dbReference>
<dbReference type="InterPro" id="IPR016162">
    <property type="entry name" value="Ald_DH_N"/>
</dbReference>
<comment type="similarity">
    <text evidence="1">Belongs to the aldehyde dehydrogenase family.</text>
</comment>
<dbReference type="Proteomes" id="UP000294114">
    <property type="component" value="Unassembled WGS sequence"/>
</dbReference>
<name>A0A4Q8BF34_9ACTN</name>
<dbReference type="Pfam" id="PF00171">
    <property type="entry name" value="Aldedh"/>
    <property type="match status" value="1"/>
</dbReference>
<dbReference type="InterPro" id="IPR016163">
    <property type="entry name" value="Ald_DH_C"/>
</dbReference>
<dbReference type="PANTHER" id="PTHR42804">
    <property type="entry name" value="ALDEHYDE DEHYDROGENASE"/>
    <property type="match status" value="1"/>
</dbReference>
<dbReference type="SUPFAM" id="SSF53720">
    <property type="entry name" value="ALDH-like"/>
    <property type="match status" value="1"/>
</dbReference>
<dbReference type="OrthoDB" id="136308at2"/>
<evidence type="ECO:0000256" key="1">
    <source>
        <dbReference type="ARBA" id="ARBA00009986"/>
    </source>
</evidence>
<accession>A0A4Q8BF34</accession>
<dbReference type="Gene3D" id="3.40.309.10">
    <property type="entry name" value="Aldehyde Dehydrogenase, Chain A, domain 2"/>
    <property type="match status" value="1"/>
</dbReference>
<dbReference type="AlphaFoldDB" id="A0A4Q8BF34"/>
<evidence type="ECO:0000259" key="3">
    <source>
        <dbReference type="Pfam" id="PF00171"/>
    </source>
</evidence>
<evidence type="ECO:0000256" key="2">
    <source>
        <dbReference type="ARBA" id="ARBA00023002"/>
    </source>
</evidence>
<keyword evidence="5" id="KW-1185">Reference proteome</keyword>
<protein>
    <submittedName>
        <fullName evidence="4">Acyl-CoA reductase-like NAD-dependent aldehyde dehydrogenase</fullName>
    </submittedName>
</protein>
<dbReference type="Gene3D" id="3.40.605.10">
    <property type="entry name" value="Aldehyde Dehydrogenase, Chain A, domain 1"/>
    <property type="match status" value="1"/>
</dbReference>
<keyword evidence="2" id="KW-0560">Oxidoreductase</keyword>
<dbReference type="PANTHER" id="PTHR42804:SF1">
    <property type="entry name" value="ALDEHYDE DEHYDROGENASE-RELATED"/>
    <property type="match status" value="1"/>
</dbReference>
<sequence length="571" mass="60974">MSISTATTAQLDQMIAALRDGEHRWAGESLASRRDLLLQVHANVAAQAEEWVRVAGGIKQLPAGSPLLGEEWTSGPWAVLGYAGALSDTLARLEAGRDLLAGYPVGAAPGGRVSVDVLPHNVFDRLLLSGFRAEVWMEPGVTVRETRERAGLGLLAPEQTAGVAVVMGAGNITSIAPLDVLYQLYAYNRVVLLKLNPVTDALLPVFEAVFAPFIDRGYLRIVTGDAKVGDHLVTHAGVDAVHITGSEATHDAIVWGAGEAGAAAKAAGTARLDKPVTSELGGVSPTVVLPGRWSAADIRFQAEHIATQRLHNSGFNCIAAQVVIVSKDWPQKQEFYAALRAAFTNAPARPAWYPGCDVRVAEARRQHPRFEAVGGTAERTVLWGPDLGDDAESAFGTEYFGPVLAVAELPGTGLAFLNAAVDVANERMHGTLGANLIIDPRTQRQLGAHLRESIARLRYGTIGVNAWTGVGYLTARATWGAFPGHTLDDIQSGRGVVHNSLLLHRPERTVVYGPFRPLPRSVMTGQFSLTPKPPWFVTNRTAATTGRRLVAFAARPRWSALPAIFASALRG</sequence>
<reference evidence="4 5" key="1">
    <citation type="submission" date="2019-02" db="EMBL/GenBank/DDBJ databases">
        <title>Sequencing the genomes of 1000 actinobacteria strains.</title>
        <authorList>
            <person name="Klenk H.-P."/>
        </authorList>
    </citation>
    <scope>NUCLEOTIDE SEQUENCE [LARGE SCALE GENOMIC DNA]</scope>
    <source>
        <strain evidence="4 5">DSM 45612</strain>
    </source>
</reference>
<evidence type="ECO:0000313" key="4">
    <source>
        <dbReference type="EMBL" id="RZU75975.1"/>
    </source>
</evidence>
<dbReference type="RefSeq" id="WP_130336338.1">
    <property type="nucleotide sequence ID" value="NZ_SHLD01000001.1"/>
</dbReference>